<dbReference type="Proteomes" id="UP000193560">
    <property type="component" value="Unassembled WGS sequence"/>
</dbReference>
<dbReference type="Gene3D" id="2.60.40.640">
    <property type="match status" value="2"/>
</dbReference>
<dbReference type="Pfam" id="PF02752">
    <property type="entry name" value="Arrestin_C"/>
    <property type="match status" value="1"/>
</dbReference>
<sequence>MVHHLHLSHGAEFKINLETDHIILHGSVEESSGIMLRGSVILDCHEVTKVRAITLKLEGKVKVNWLEGIGVYQQTYKEDQTIIEHEWSFLPYTGKTYHLSEHHYRWDFELPLPGDLPETLQHEFCQVYYRLKAVADRPTFAMNYTDTRSIKVSRLMLPTCLELLQSISISNVWVDKFVYDINMPSKCYTMGQVLPVTFDFTPVASTLKILAITIVLKEYLTLSSHGFTKARISKTQRNEHFQISAQHVGQTYHKTETMEIPDEDSRLLMMDTINDFFQVKHKLKIIVSLKNADGHVSELRLAIPIVIATISPEEDANALPTYENAWRTAPYDPATVSQMISSGALPPSLAVSIPNAAASMAHESLLDGGDDEHEYGTSNIARQKYTFSSPVTEGSEHTATPSPWQGVDLSRVPSYTTAVRSGRLYSISSTLPTYESISIPGRIAR</sequence>
<dbReference type="OrthoDB" id="2333384at2759"/>
<dbReference type="GO" id="GO:0031625">
    <property type="term" value="F:ubiquitin protein ligase binding"/>
    <property type="evidence" value="ECO:0007669"/>
    <property type="project" value="TreeGrafter"/>
</dbReference>
<dbReference type="GO" id="GO:0005886">
    <property type="term" value="C:plasma membrane"/>
    <property type="evidence" value="ECO:0007669"/>
    <property type="project" value="TreeGrafter"/>
</dbReference>
<dbReference type="InterPro" id="IPR050357">
    <property type="entry name" value="Arrestin_domain-protein"/>
</dbReference>
<dbReference type="PANTHER" id="PTHR11188:SF17">
    <property type="entry name" value="FI21816P1"/>
    <property type="match status" value="1"/>
</dbReference>
<dbReference type="Pfam" id="PF00339">
    <property type="entry name" value="Arrestin_N"/>
    <property type="match status" value="1"/>
</dbReference>
<feature type="domain" description="Arrestin C-terminal-like" evidence="1">
    <location>
        <begin position="173"/>
        <end position="312"/>
    </location>
</feature>
<dbReference type="AlphaFoldDB" id="A0A1X2I5E1"/>
<dbReference type="SMART" id="SM01017">
    <property type="entry name" value="Arrestin_C"/>
    <property type="match status" value="1"/>
</dbReference>
<dbReference type="InterPro" id="IPR014756">
    <property type="entry name" value="Ig_E-set"/>
</dbReference>
<name>A0A1X2I5E1_9FUNG</name>
<keyword evidence="3" id="KW-1185">Reference proteome</keyword>
<protein>
    <recommendedName>
        <fullName evidence="1">Arrestin C-terminal-like domain-containing protein</fullName>
    </recommendedName>
</protein>
<gene>
    <name evidence="2" type="ORF">BCR42DRAFT_381754</name>
</gene>
<comment type="caution">
    <text evidence="2">The sequence shown here is derived from an EMBL/GenBank/DDBJ whole genome shotgun (WGS) entry which is preliminary data.</text>
</comment>
<evidence type="ECO:0000313" key="2">
    <source>
        <dbReference type="EMBL" id="ORZ09619.1"/>
    </source>
</evidence>
<organism evidence="2 3">
    <name type="scientific">Absidia repens</name>
    <dbReference type="NCBI Taxonomy" id="90262"/>
    <lineage>
        <taxon>Eukaryota</taxon>
        <taxon>Fungi</taxon>
        <taxon>Fungi incertae sedis</taxon>
        <taxon>Mucoromycota</taxon>
        <taxon>Mucoromycotina</taxon>
        <taxon>Mucoromycetes</taxon>
        <taxon>Mucorales</taxon>
        <taxon>Cunninghamellaceae</taxon>
        <taxon>Absidia</taxon>
    </lineage>
</organism>
<accession>A0A1X2I5E1</accession>
<dbReference type="EMBL" id="MCGE01000027">
    <property type="protein sequence ID" value="ORZ09619.1"/>
    <property type="molecule type" value="Genomic_DNA"/>
</dbReference>
<dbReference type="InterPro" id="IPR011022">
    <property type="entry name" value="Arrestin_C-like"/>
</dbReference>
<reference evidence="2 3" key="1">
    <citation type="submission" date="2016-07" db="EMBL/GenBank/DDBJ databases">
        <title>Pervasive Adenine N6-methylation of Active Genes in Fungi.</title>
        <authorList>
            <consortium name="DOE Joint Genome Institute"/>
            <person name="Mondo S.J."/>
            <person name="Dannebaum R.O."/>
            <person name="Kuo R.C."/>
            <person name="Labutti K."/>
            <person name="Haridas S."/>
            <person name="Kuo A."/>
            <person name="Salamov A."/>
            <person name="Ahrendt S.R."/>
            <person name="Lipzen A."/>
            <person name="Sullivan W."/>
            <person name="Andreopoulos W.B."/>
            <person name="Clum A."/>
            <person name="Lindquist E."/>
            <person name="Daum C."/>
            <person name="Ramamoorthy G.K."/>
            <person name="Gryganskyi A."/>
            <person name="Culley D."/>
            <person name="Magnuson J.K."/>
            <person name="James T.Y."/>
            <person name="O'Malley M.A."/>
            <person name="Stajich J.E."/>
            <person name="Spatafora J.W."/>
            <person name="Visel A."/>
            <person name="Grigoriev I.V."/>
        </authorList>
    </citation>
    <scope>NUCLEOTIDE SEQUENCE [LARGE SCALE GENOMIC DNA]</scope>
    <source>
        <strain evidence="2 3">NRRL 1336</strain>
    </source>
</reference>
<evidence type="ECO:0000313" key="3">
    <source>
        <dbReference type="Proteomes" id="UP000193560"/>
    </source>
</evidence>
<dbReference type="InterPro" id="IPR014752">
    <property type="entry name" value="Arrestin-like_C"/>
</dbReference>
<dbReference type="InterPro" id="IPR011021">
    <property type="entry name" value="Arrestin-like_N"/>
</dbReference>
<dbReference type="PANTHER" id="PTHR11188">
    <property type="entry name" value="ARRESTIN DOMAIN CONTAINING PROTEIN"/>
    <property type="match status" value="1"/>
</dbReference>
<proteinExistence type="predicted"/>
<dbReference type="SUPFAM" id="SSF81296">
    <property type="entry name" value="E set domains"/>
    <property type="match status" value="1"/>
</dbReference>
<dbReference type="GO" id="GO:0005829">
    <property type="term" value="C:cytosol"/>
    <property type="evidence" value="ECO:0007669"/>
    <property type="project" value="TreeGrafter"/>
</dbReference>
<dbReference type="GO" id="GO:0070086">
    <property type="term" value="P:ubiquitin-dependent endocytosis"/>
    <property type="evidence" value="ECO:0007669"/>
    <property type="project" value="TreeGrafter"/>
</dbReference>
<dbReference type="GO" id="GO:0030674">
    <property type="term" value="F:protein-macromolecule adaptor activity"/>
    <property type="evidence" value="ECO:0007669"/>
    <property type="project" value="TreeGrafter"/>
</dbReference>
<dbReference type="STRING" id="90262.A0A1X2I5E1"/>
<evidence type="ECO:0000259" key="1">
    <source>
        <dbReference type="SMART" id="SM01017"/>
    </source>
</evidence>